<dbReference type="SMART" id="SM00667">
    <property type="entry name" value="LisH"/>
    <property type="match status" value="1"/>
</dbReference>
<feature type="compositionally biased region" description="Polar residues" evidence="5">
    <location>
        <begin position="294"/>
        <end position="303"/>
    </location>
</feature>
<name>A0AAD6J7Z3_DREDA</name>
<feature type="compositionally biased region" description="Low complexity" evidence="5">
    <location>
        <begin position="609"/>
        <end position="659"/>
    </location>
</feature>
<evidence type="ECO:0000313" key="7">
    <source>
        <dbReference type="Proteomes" id="UP001221413"/>
    </source>
</evidence>
<keyword evidence="3" id="KW-0804">Transcription</keyword>
<evidence type="ECO:0000256" key="5">
    <source>
        <dbReference type="SAM" id="MobiDB-lite"/>
    </source>
</evidence>
<dbReference type="EMBL" id="JAQGDS010000001">
    <property type="protein sequence ID" value="KAJ6264376.1"/>
    <property type="molecule type" value="Genomic_DNA"/>
</dbReference>
<evidence type="ECO:0000256" key="3">
    <source>
        <dbReference type="ARBA" id="ARBA00023163"/>
    </source>
</evidence>
<feature type="compositionally biased region" description="Polar residues" evidence="5">
    <location>
        <begin position="755"/>
        <end position="765"/>
    </location>
</feature>
<dbReference type="Proteomes" id="UP001221413">
    <property type="component" value="Unassembled WGS sequence"/>
</dbReference>
<feature type="compositionally biased region" description="Polar residues" evidence="5">
    <location>
        <begin position="321"/>
        <end position="331"/>
    </location>
</feature>
<feature type="compositionally biased region" description="Low complexity" evidence="5">
    <location>
        <begin position="584"/>
        <end position="596"/>
    </location>
</feature>
<dbReference type="GO" id="GO:0005634">
    <property type="term" value="C:nucleus"/>
    <property type="evidence" value="ECO:0007669"/>
    <property type="project" value="UniProtKB-SubCell"/>
</dbReference>
<feature type="compositionally biased region" description="Polar residues" evidence="5">
    <location>
        <begin position="683"/>
        <end position="698"/>
    </location>
</feature>
<keyword evidence="4" id="KW-0539">Nucleus</keyword>
<organism evidence="6 7">
    <name type="scientific">Drechslerella dactyloides</name>
    <name type="common">Nematode-trapping fungus</name>
    <name type="synonym">Arthrobotrys dactyloides</name>
    <dbReference type="NCBI Taxonomy" id="74499"/>
    <lineage>
        <taxon>Eukaryota</taxon>
        <taxon>Fungi</taxon>
        <taxon>Dikarya</taxon>
        <taxon>Ascomycota</taxon>
        <taxon>Pezizomycotina</taxon>
        <taxon>Orbiliomycetes</taxon>
        <taxon>Orbiliales</taxon>
        <taxon>Orbiliaceae</taxon>
        <taxon>Drechslerella</taxon>
    </lineage>
</organism>
<comment type="subcellular location">
    <subcellularLocation>
        <location evidence="1">Nucleus</location>
    </subcellularLocation>
</comment>
<dbReference type="AlphaFoldDB" id="A0AAD6J7Z3"/>
<evidence type="ECO:0000256" key="2">
    <source>
        <dbReference type="ARBA" id="ARBA00023015"/>
    </source>
</evidence>
<evidence type="ECO:0000256" key="4">
    <source>
        <dbReference type="ARBA" id="ARBA00023242"/>
    </source>
</evidence>
<evidence type="ECO:0000313" key="6">
    <source>
        <dbReference type="EMBL" id="KAJ6264376.1"/>
    </source>
</evidence>
<gene>
    <name evidence="6" type="ORF">Dda_0522</name>
</gene>
<feature type="region of interest" description="Disordered" evidence="5">
    <location>
        <begin position="31"/>
        <end position="52"/>
    </location>
</feature>
<protein>
    <submittedName>
        <fullName evidence="6">Transcriptional activator</fullName>
    </submittedName>
</protein>
<dbReference type="PANTHER" id="PTHR45093">
    <property type="entry name" value="TRANSCRIPTION ACTIVATOR MSS11"/>
    <property type="match status" value="1"/>
</dbReference>
<dbReference type="InterPro" id="IPR006594">
    <property type="entry name" value="LisH"/>
</dbReference>
<accession>A0AAD6J7Z3</accession>
<sequence length="869" mass="90357">MSQGEGGTPNINMNNLNQMTNLAAGGVQVPGGMPGMPQGQPNPGMSNGSSSKGVERNLLNTYIYDYFIRHDMFDSARAILQEAEVSTEPGTSVRRGSPSRRSQKHDPDGNMINGMDDPMDSDRKDDGEGSERGADLPLPKVPQDSSGGSFLYDWWSLFWDIFGARTGKSVSGPAITYVNQVQAKSREQQQRLIQITQAGGLMAGQLPGQFMAGYQGNSMMRVPNGVIHGGDDVLQQKNLARQAMVNNQRKQPFPQNSTQHQLQQMKNQQQQQMMQQQAMQRDQSVDGERPQSPAPGQNGSSPSKRPRIDGGDFQAGAGRGQLQNMPNTGQNNTQAVLMHHGINPNALTPAQFAQFQGASSAAQAKTIAAYTQGLRMHQQSAAVNAGMGNPALIKGGAMPNAQLPGVSAAHGAPMVHQTSADGGPSLNDFYNGGGMGRGGINPTGNHALQDYQMQLMLLEQQNKKRLMMARAEQDQIHMRGNEPRPDGSVPYQSLSPSGPRAAPSPQPSADIKRGTPKMGAQPGPGSPLPDGNMQIQRGSPAAAGIAAFNGQPTMPNAAMMRPPSSHPGFAGVAPHMNEQAMNPAMRQQAAQAGRGQPTMWPASVPIPNPQAAAAAQQQMAQLAAHAAHQAGAQQPQGQQPQQAQTPQVAPSPAPSAGGAQNIGTPGARPGGPHQAMPPPSAPAANQTAGRTSPQSNAMPPTPTNKAGGAARKKDAKGDRKQSRPSKKAAGAAAANVAAGAPTPSDAETPAPDTPMTPSNANSFSGPGNVGKVQGNFPNPAVPVAGGASVPEAVPNAVAAVSQSMAPTESSENPGFGVMGDLGGFGDQGELMEFDFESFLNPEATATADLNFDFTAFGGGIDDVTLDGAP</sequence>
<feature type="region of interest" description="Disordered" evidence="5">
    <location>
        <begin position="251"/>
        <end position="331"/>
    </location>
</feature>
<feature type="region of interest" description="Disordered" evidence="5">
    <location>
        <begin position="84"/>
        <end position="142"/>
    </location>
</feature>
<reference evidence="6" key="1">
    <citation type="submission" date="2023-01" db="EMBL/GenBank/DDBJ databases">
        <title>The chitinases involved in constricting ring structure development in the nematode-trapping fungus Drechslerella dactyloides.</title>
        <authorList>
            <person name="Wang R."/>
            <person name="Zhang L."/>
            <person name="Tang P."/>
            <person name="Li S."/>
            <person name="Liang L."/>
        </authorList>
    </citation>
    <scope>NUCLEOTIDE SEQUENCE</scope>
    <source>
        <strain evidence="6">YMF1.00031</strain>
    </source>
</reference>
<dbReference type="PANTHER" id="PTHR45093:SF2">
    <property type="entry name" value="LISH DOMAIN-CONTAINING PROTEIN"/>
    <property type="match status" value="1"/>
</dbReference>
<feature type="compositionally biased region" description="Low complexity" evidence="5">
    <location>
        <begin position="728"/>
        <end position="740"/>
    </location>
</feature>
<feature type="region of interest" description="Disordered" evidence="5">
    <location>
        <begin position="584"/>
        <end position="775"/>
    </location>
</feature>
<feature type="compositionally biased region" description="Low complexity" evidence="5">
    <location>
        <begin position="35"/>
        <end position="45"/>
    </location>
</feature>
<comment type="caution">
    <text evidence="6">The sequence shown here is derived from an EMBL/GenBank/DDBJ whole genome shotgun (WGS) entry which is preliminary data.</text>
</comment>
<evidence type="ECO:0000256" key="1">
    <source>
        <dbReference type="ARBA" id="ARBA00004123"/>
    </source>
</evidence>
<dbReference type="PROSITE" id="PS50896">
    <property type="entry name" value="LISH"/>
    <property type="match status" value="1"/>
</dbReference>
<feature type="compositionally biased region" description="Basic and acidic residues" evidence="5">
    <location>
        <begin position="120"/>
        <end position="134"/>
    </location>
</feature>
<proteinExistence type="predicted"/>
<feature type="compositionally biased region" description="Basic and acidic residues" evidence="5">
    <location>
        <begin position="711"/>
        <end position="721"/>
    </location>
</feature>
<feature type="compositionally biased region" description="Low complexity" evidence="5">
    <location>
        <begin position="259"/>
        <end position="282"/>
    </location>
</feature>
<feature type="region of interest" description="Disordered" evidence="5">
    <location>
        <begin position="478"/>
        <end position="536"/>
    </location>
</feature>
<keyword evidence="7" id="KW-1185">Reference proteome</keyword>
<keyword evidence="2" id="KW-0805">Transcription regulation</keyword>